<feature type="region of interest" description="Disordered" evidence="1">
    <location>
        <begin position="77"/>
        <end position="123"/>
    </location>
</feature>
<proteinExistence type="predicted"/>
<comment type="caution">
    <text evidence="2">The sequence shown here is derived from an EMBL/GenBank/DDBJ whole genome shotgun (WGS) entry which is preliminary data.</text>
</comment>
<dbReference type="SUPFAM" id="SSF53335">
    <property type="entry name" value="S-adenosyl-L-methionine-dependent methyltransferases"/>
    <property type="match status" value="1"/>
</dbReference>
<dbReference type="AlphaFoldDB" id="A0AAN9U569"/>
<dbReference type="EMBL" id="JAJSPL020000022">
    <property type="protein sequence ID" value="KAK7739759.1"/>
    <property type="molecule type" value="Genomic_DNA"/>
</dbReference>
<organism evidence="2 3">
    <name type="scientific">Cytospora paraplurivora</name>
    <dbReference type="NCBI Taxonomy" id="2898453"/>
    <lineage>
        <taxon>Eukaryota</taxon>
        <taxon>Fungi</taxon>
        <taxon>Dikarya</taxon>
        <taxon>Ascomycota</taxon>
        <taxon>Pezizomycotina</taxon>
        <taxon>Sordariomycetes</taxon>
        <taxon>Sordariomycetidae</taxon>
        <taxon>Diaporthales</taxon>
        <taxon>Cytosporaceae</taxon>
        <taxon>Cytospora</taxon>
    </lineage>
</organism>
<dbReference type="InterPro" id="IPR029063">
    <property type="entry name" value="SAM-dependent_MTases_sf"/>
</dbReference>
<gene>
    <name evidence="2" type="ORF">SLS53_005729</name>
</gene>
<feature type="compositionally biased region" description="Basic residues" evidence="1">
    <location>
        <begin position="92"/>
        <end position="105"/>
    </location>
</feature>
<evidence type="ECO:0000313" key="2">
    <source>
        <dbReference type="EMBL" id="KAK7739759.1"/>
    </source>
</evidence>
<feature type="compositionally biased region" description="Basic and acidic residues" evidence="1">
    <location>
        <begin position="106"/>
        <end position="123"/>
    </location>
</feature>
<reference evidence="2 3" key="1">
    <citation type="journal article" date="2023" name="PLoS ONE">
        <title>Cytospora paraplurivora sp. nov. isolated from orchards with fruit tree decline syndrome in Ontario, Canada.</title>
        <authorList>
            <person name="Ilyukhin E."/>
            <person name="Nguyen H.D.T."/>
            <person name="Castle A.J."/>
            <person name="Ellouze W."/>
        </authorList>
    </citation>
    <scope>NUCLEOTIDE SEQUENCE [LARGE SCALE GENOMIC DNA]</scope>
    <source>
        <strain evidence="2 3">FDS-564</strain>
    </source>
</reference>
<sequence length="699" mass="79096">MFRPVRGNGPSIFAPLRAPARLNTNSLLLQQRRWKSWTDRSRTVLAGNYYEATTPLAQTLKDTGIFAAQAVRRSRKVKKEEEKVVEEEPPKKTAKGKKIGRPRKTKNAERPKEEVKEEAKPTGDRTRVNIVDQDLVDDVITYLKPSLERNKGCDLISIYPGAGLFTKALHAAVEPRSHLLLEPDEALYAPFLEPILKDKGTRLIPKSGIVWQDLSEVLSPAYLPDQKEFDRKDLSKDPPRNDTLLISMNLAMHPKRKYMLFDSMSRMVVYQLLSSLRTSTLFQKYGQVRMLIWIPDDEKMGILPRTIQQRKKLAIEGELTTEYIGEVCGADSTLDEEGESVKGRSMRIRPKQFELESIRQTLLRMREAGLATPEGRETRMMRQFLDSELPLEKPIPLTDEKAVYEKSFHKELDMLREQYESGAFNTKSPIYPRFKMLRAYSNWLEKRAEKLLEFTRKHDAVVEAYSEAFRAKKADNGANTEATDALFAKAKGLNEDYNHDCESLAEYMIAQVNMMQDQLHALRQPAHLGPLLLWDRRPYEPLPVKATDFFPNMACALLDIQPKAMNPNLRAVGPGTNNAGDIFDMILSVLLQSVRDPIPKLLDQVWPGTAEGVMPLCNKLTDPAEGGSPLTGAGAMGARATNEPQLMQLLDEFMKWHFRPSYADLVGRLADEKLIDESTILSDGEGTGALMGNNTMDAF</sequence>
<name>A0AAN9U569_9PEZI</name>
<keyword evidence="3" id="KW-1185">Reference proteome</keyword>
<evidence type="ECO:0000256" key="1">
    <source>
        <dbReference type="SAM" id="MobiDB-lite"/>
    </source>
</evidence>
<dbReference type="Gene3D" id="3.40.50.150">
    <property type="entry name" value="Vaccinia Virus protein VP39"/>
    <property type="match status" value="1"/>
</dbReference>
<evidence type="ECO:0000313" key="3">
    <source>
        <dbReference type="Proteomes" id="UP001320245"/>
    </source>
</evidence>
<dbReference type="Proteomes" id="UP001320245">
    <property type="component" value="Unassembled WGS sequence"/>
</dbReference>
<feature type="compositionally biased region" description="Basic and acidic residues" evidence="1">
    <location>
        <begin position="78"/>
        <end position="91"/>
    </location>
</feature>
<accession>A0AAN9U569</accession>
<protein>
    <recommendedName>
        <fullName evidence="4">rRNA adenine N(6)-methyltransferase</fullName>
    </recommendedName>
</protein>
<evidence type="ECO:0008006" key="4">
    <source>
        <dbReference type="Google" id="ProtNLM"/>
    </source>
</evidence>